<dbReference type="InterPro" id="IPR022907">
    <property type="entry name" value="VapC_family"/>
</dbReference>
<feature type="domain" description="PIN" evidence="9">
    <location>
        <begin position="3"/>
        <end position="120"/>
    </location>
</feature>
<dbReference type="InterPro" id="IPR002716">
    <property type="entry name" value="PIN_dom"/>
</dbReference>
<dbReference type="RefSeq" id="WP_115792127.1">
    <property type="nucleotide sequence ID" value="NZ_QSLN01000003.1"/>
</dbReference>
<keyword evidence="6 8" id="KW-0460">Magnesium</keyword>
<evidence type="ECO:0000256" key="3">
    <source>
        <dbReference type="ARBA" id="ARBA00022722"/>
    </source>
</evidence>
<accession>A0A3D8P6P9</accession>
<comment type="function">
    <text evidence="8">Toxic component of a toxin-antitoxin (TA) system. An RNase.</text>
</comment>
<keyword evidence="11" id="KW-1185">Reference proteome</keyword>
<evidence type="ECO:0000256" key="8">
    <source>
        <dbReference type="HAMAP-Rule" id="MF_00265"/>
    </source>
</evidence>
<sequence>MSGKFLLDTNIVIALFRGDAAVQRNLAKAEKVFIPAIVLGELYYGALKSGQTEKNLAQIEEFVGGVAVLTCNVGTAREYGVIKNQLRAKGRPIPENDIWIAAIARQHDLVLVSRDDHFAEVEDLRLEKW</sequence>
<evidence type="ECO:0000313" key="10">
    <source>
        <dbReference type="EMBL" id="RDV83908.1"/>
    </source>
</evidence>
<dbReference type="InterPro" id="IPR029060">
    <property type="entry name" value="PIN-like_dom_sf"/>
</dbReference>
<dbReference type="Gene3D" id="3.40.50.1010">
    <property type="entry name" value="5'-nuclease"/>
    <property type="match status" value="1"/>
</dbReference>
<name>A0A3D8P6P9_9THEO</name>
<dbReference type="HAMAP" id="MF_00265">
    <property type="entry name" value="VapC_Nob1"/>
    <property type="match status" value="1"/>
</dbReference>
<protein>
    <recommendedName>
        <fullName evidence="8">Ribonuclease VapC</fullName>
        <shortName evidence="8">RNase VapC</shortName>
        <ecNumber evidence="8">3.1.-.-</ecNumber>
    </recommendedName>
    <alternativeName>
        <fullName evidence="8">Toxin VapC</fullName>
    </alternativeName>
</protein>
<dbReference type="InterPro" id="IPR050556">
    <property type="entry name" value="Type_II_TA_system_RNase"/>
</dbReference>
<keyword evidence="8" id="KW-0800">Toxin</keyword>
<dbReference type="GO" id="GO:0090729">
    <property type="term" value="F:toxin activity"/>
    <property type="evidence" value="ECO:0007669"/>
    <property type="project" value="UniProtKB-KW"/>
</dbReference>
<dbReference type="EC" id="3.1.-.-" evidence="8"/>
<comment type="caution">
    <text evidence="10">The sequence shown here is derived from an EMBL/GenBank/DDBJ whole genome shotgun (WGS) entry which is preliminary data.</text>
</comment>
<organism evidence="10 11">
    <name type="scientific">Ammonifex thiophilus</name>
    <dbReference type="NCBI Taxonomy" id="444093"/>
    <lineage>
        <taxon>Bacteria</taxon>
        <taxon>Bacillati</taxon>
        <taxon>Bacillota</taxon>
        <taxon>Clostridia</taxon>
        <taxon>Thermoanaerobacterales</taxon>
        <taxon>Thermoanaerobacteraceae</taxon>
        <taxon>Ammonifex</taxon>
    </lineage>
</organism>
<dbReference type="PANTHER" id="PTHR33653">
    <property type="entry name" value="RIBONUCLEASE VAPC2"/>
    <property type="match status" value="1"/>
</dbReference>
<keyword evidence="5 8" id="KW-0378">Hydrolase</keyword>
<keyword evidence="2 8" id="KW-1277">Toxin-antitoxin system</keyword>
<dbReference type="Proteomes" id="UP000256329">
    <property type="component" value="Unassembled WGS sequence"/>
</dbReference>
<dbReference type="Pfam" id="PF01850">
    <property type="entry name" value="PIN"/>
    <property type="match status" value="1"/>
</dbReference>
<dbReference type="GO" id="GO:0004540">
    <property type="term" value="F:RNA nuclease activity"/>
    <property type="evidence" value="ECO:0007669"/>
    <property type="project" value="InterPro"/>
</dbReference>
<keyword evidence="3 8" id="KW-0540">Nuclease</keyword>
<dbReference type="SUPFAM" id="SSF88723">
    <property type="entry name" value="PIN domain-like"/>
    <property type="match status" value="1"/>
</dbReference>
<proteinExistence type="inferred from homology"/>
<evidence type="ECO:0000256" key="2">
    <source>
        <dbReference type="ARBA" id="ARBA00022649"/>
    </source>
</evidence>
<evidence type="ECO:0000256" key="1">
    <source>
        <dbReference type="ARBA" id="ARBA00001946"/>
    </source>
</evidence>
<feature type="binding site" evidence="8">
    <location>
        <position position="8"/>
    </location>
    <ligand>
        <name>Mg(2+)</name>
        <dbReference type="ChEBI" id="CHEBI:18420"/>
    </ligand>
</feature>
<evidence type="ECO:0000256" key="4">
    <source>
        <dbReference type="ARBA" id="ARBA00022723"/>
    </source>
</evidence>
<evidence type="ECO:0000256" key="6">
    <source>
        <dbReference type="ARBA" id="ARBA00022842"/>
    </source>
</evidence>
<evidence type="ECO:0000256" key="5">
    <source>
        <dbReference type="ARBA" id="ARBA00022801"/>
    </source>
</evidence>
<dbReference type="CDD" id="cd18753">
    <property type="entry name" value="PIN_VapC4-5_FitB-like"/>
    <property type="match status" value="1"/>
</dbReference>
<dbReference type="OrthoDB" id="9799448at2"/>
<evidence type="ECO:0000313" key="11">
    <source>
        <dbReference type="Proteomes" id="UP000256329"/>
    </source>
</evidence>
<dbReference type="AlphaFoldDB" id="A0A3D8P6P9"/>
<evidence type="ECO:0000259" key="9">
    <source>
        <dbReference type="SMART" id="SM00670"/>
    </source>
</evidence>
<feature type="binding site" evidence="8">
    <location>
        <position position="97"/>
    </location>
    <ligand>
        <name>Mg(2+)</name>
        <dbReference type="ChEBI" id="CHEBI:18420"/>
    </ligand>
</feature>
<keyword evidence="4 8" id="KW-0479">Metal-binding</keyword>
<dbReference type="PANTHER" id="PTHR33653:SF1">
    <property type="entry name" value="RIBONUCLEASE VAPC2"/>
    <property type="match status" value="1"/>
</dbReference>
<dbReference type="SMART" id="SM00670">
    <property type="entry name" value="PINc"/>
    <property type="match status" value="1"/>
</dbReference>
<dbReference type="GO" id="GO:0000287">
    <property type="term" value="F:magnesium ion binding"/>
    <property type="evidence" value="ECO:0007669"/>
    <property type="project" value="UniProtKB-UniRule"/>
</dbReference>
<evidence type="ECO:0000256" key="7">
    <source>
        <dbReference type="ARBA" id="ARBA00038093"/>
    </source>
</evidence>
<dbReference type="EMBL" id="QSLN01000003">
    <property type="protein sequence ID" value="RDV83908.1"/>
    <property type="molecule type" value="Genomic_DNA"/>
</dbReference>
<reference evidence="10 11" key="1">
    <citation type="submission" date="2018-08" db="EMBL/GenBank/DDBJ databases">
        <title>Form III RuBisCO-mediated autotrophy in Thermodesulfobium bacteria.</title>
        <authorList>
            <person name="Toshchakov S.V."/>
            <person name="Kublanov I.V."/>
            <person name="Frolov E."/>
            <person name="Bonch-Osmolovskaya E.A."/>
            <person name="Tourova T.P."/>
            <person name="Chernych N.A."/>
            <person name="Lebedinsky A.V."/>
        </authorList>
    </citation>
    <scope>NUCLEOTIDE SEQUENCE [LARGE SCALE GENOMIC DNA]</scope>
    <source>
        <strain evidence="10 11">SR</strain>
    </source>
</reference>
<comment type="cofactor">
    <cofactor evidence="1 8">
        <name>Mg(2+)</name>
        <dbReference type="ChEBI" id="CHEBI:18420"/>
    </cofactor>
</comment>
<gene>
    <name evidence="8" type="primary">vapC</name>
    <name evidence="10" type="ORF">DXX99_03475</name>
</gene>
<comment type="similarity">
    <text evidence="7 8">Belongs to the PINc/VapC protein family.</text>
</comment>
<dbReference type="GO" id="GO:0016787">
    <property type="term" value="F:hydrolase activity"/>
    <property type="evidence" value="ECO:0007669"/>
    <property type="project" value="UniProtKB-KW"/>
</dbReference>